<evidence type="ECO:0000256" key="10">
    <source>
        <dbReference type="ARBA" id="ARBA00022833"/>
    </source>
</evidence>
<dbReference type="SUPFAM" id="SSF54897">
    <property type="entry name" value="Protease propeptides/inhibitors"/>
    <property type="match status" value="1"/>
</dbReference>
<evidence type="ECO:0000259" key="16">
    <source>
        <dbReference type="PROSITE" id="PS52035"/>
    </source>
</evidence>
<organism evidence="17 18">
    <name type="scientific">Rhynchosporium agropyri</name>
    <dbReference type="NCBI Taxonomy" id="914238"/>
    <lineage>
        <taxon>Eukaryota</taxon>
        <taxon>Fungi</taxon>
        <taxon>Dikarya</taxon>
        <taxon>Ascomycota</taxon>
        <taxon>Pezizomycotina</taxon>
        <taxon>Leotiomycetes</taxon>
        <taxon>Helotiales</taxon>
        <taxon>Ploettnerulaceae</taxon>
        <taxon>Rhynchosporium</taxon>
    </lineage>
</organism>
<comment type="cofactor">
    <cofactor evidence="1">
        <name>Zn(2+)</name>
        <dbReference type="ChEBI" id="CHEBI:29105"/>
    </cofactor>
</comment>
<dbReference type="GO" id="GO:0004181">
    <property type="term" value="F:metallocarboxypeptidase activity"/>
    <property type="evidence" value="ECO:0007669"/>
    <property type="project" value="InterPro"/>
</dbReference>
<dbReference type="PRINTS" id="PR00765">
    <property type="entry name" value="CRBOXYPTASEA"/>
</dbReference>
<feature type="signal peptide" evidence="15">
    <location>
        <begin position="1"/>
        <end position="17"/>
    </location>
</feature>
<dbReference type="PANTHER" id="PTHR11705">
    <property type="entry name" value="PROTEASE FAMILY M14 CARBOXYPEPTIDASE A,B"/>
    <property type="match status" value="1"/>
</dbReference>
<evidence type="ECO:0000256" key="3">
    <source>
        <dbReference type="ARBA" id="ARBA00004613"/>
    </source>
</evidence>
<dbReference type="InterPro" id="IPR057246">
    <property type="entry name" value="CARBOXYPEPT_ZN_1"/>
</dbReference>
<dbReference type="PROSITE" id="PS52035">
    <property type="entry name" value="PEPTIDASE_M14"/>
    <property type="match status" value="1"/>
</dbReference>
<reference evidence="18" key="1">
    <citation type="submission" date="2016-03" db="EMBL/GenBank/DDBJ databases">
        <authorList>
            <person name="Guldener U."/>
        </authorList>
    </citation>
    <scope>NUCLEOTIDE SEQUENCE [LARGE SCALE GENOMIC DNA]</scope>
    <source>
        <strain evidence="18">04CH-RAC-A.6.1</strain>
    </source>
</reference>
<dbReference type="SMART" id="SM00631">
    <property type="entry name" value="Zn_pept"/>
    <property type="match status" value="1"/>
</dbReference>
<evidence type="ECO:0000256" key="13">
    <source>
        <dbReference type="ARBA" id="ARBA00023145"/>
    </source>
</evidence>
<dbReference type="InterPro" id="IPR003146">
    <property type="entry name" value="M14A_act_pep"/>
</dbReference>
<evidence type="ECO:0000256" key="5">
    <source>
        <dbReference type="ARBA" id="ARBA00022525"/>
    </source>
</evidence>
<evidence type="ECO:0000256" key="9">
    <source>
        <dbReference type="ARBA" id="ARBA00022801"/>
    </source>
</evidence>
<keyword evidence="11" id="KW-0843">Virulence</keyword>
<keyword evidence="5" id="KW-0964">Secreted</keyword>
<evidence type="ECO:0000313" key="18">
    <source>
        <dbReference type="Proteomes" id="UP000178912"/>
    </source>
</evidence>
<dbReference type="Pfam" id="PF02244">
    <property type="entry name" value="Propep_M14"/>
    <property type="match status" value="1"/>
</dbReference>
<keyword evidence="8 15" id="KW-0732">Signal</keyword>
<dbReference type="EMBL" id="FJUX01000006">
    <property type="protein sequence ID" value="CZS90899.1"/>
    <property type="molecule type" value="Genomic_DNA"/>
</dbReference>
<keyword evidence="9" id="KW-0378">Hydrolase</keyword>
<keyword evidence="17" id="KW-0121">Carboxypeptidase</keyword>
<evidence type="ECO:0000256" key="15">
    <source>
        <dbReference type="SAM" id="SignalP"/>
    </source>
</evidence>
<evidence type="ECO:0000256" key="6">
    <source>
        <dbReference type="ARBA" id="ARBA00022670"/>
    </source>
</evidence>
<evidence type="ECO:0000256" key="12">
    <source>
        <dbReference type="ARBA" id="ARBA00023049"/>
    </source>
</evidence>
<comment type="similarity">
    <text evidence="4 14">Belongs to the peptidase M14 family.</text>
</comment>
<evidence type="ECO:0000256" key="14">
    <source>
        <dbReference type="PROSITE-ProRule" id="PRU01379"/>
    </source>
</evidence>
<dbReference type="OrthoDB" id="3626597at2759"/>
<sequence>MKFASVTLFGFAAVVSSAKVSYNGAKAFRIPVGEDVAPLMEVIHKLDLPIWKGAPGGVPITNSHVDLVVPAKDVKDFQKMTSSMVTEVMHEDLGASIDAEGSAPANSTAAANLSWFDAYHEYADHITFLNELVALNSTQSEIVIIGTSSEGRPITGIHFWGASGKGVKPAIILHGTVHAREWITTMTTEYLAYYLLQNYGSSAEIKSFVDKYDFYIFPVVNPDGFVYTQTTNRLWRKSRQVVPYSTCLNNSTCGANSTCVGRDINRNWPFQWDVPGGASSDPCSDVFKGFAAGDATENKILVAHTNMIKATHGLQLYIDIHSYSQLFMTPYGYSCTAVANNSESLNSLAAGASAAIHSIYGTNFTSGPICSTIYQATGTSVDYINDVTKSNYTFVMELRDTGTYGFVLPADQILPTSVETYAGLRYLLLNMV</sequence>
<dbReference type="Pfam" id="PF00246">
    <property type="entry name" value="Peptidase_M14"/>
    <property type="match status" value="1"/>
</dbReference>
<evidence type="ECO:0000256" key="7">
    <source>
        <dbReference type="ARBA" id="ARBA00022723"/>
    </source>
</evidence>
<dbReference type="GO" id="GO:0006508">
    <property type="term" value="P:proteolysis"/>
    <property type="evidence" value="ECO:0007669"/>
    <property type="project" value="UniProtKB-KW"/>
</dbReference>
<comment type="function">
    <text evidence="2">Extracellular metalloprotease that contributes to pathogenicity.</text>
</comment>
<evidence type="ECO:0000256" key="1">
    <source>
        <dbReference type="ARBA" id="ARBA00001947"/>
    </source>
</evidence>
<dbReference type="Proteomes" id="UP000178912">
    <property type="component" value="Unassembled WGS sequence"/>
</dbReference>
<dbReference type="PROSITE" id="PS00132">
    <property type="entry name" value="CARBOXYPEPT_ZN_1"/>
    <property type="match status" value="1"/>
</dbReference>
<dbReference type="FunFam" id="3.40.630.10:FF:000165">
    <property type="entry name" value="Glucan 1,4-alpha-glucosidase, putative"/>
    <property type="match status" value="1"/>
</dbReference>
<protein>
    <submittedName>
        <fullName evidence="17">Related to carboxypeptidase</fullName>
    </submittedName>
</protein>
<evidence type="ECO:0000256" key="8">
    <source>
        <dbReference type="ARBA" id="ARBA00022729"/>
    </source>
</evidence>
<keyword evidence="10" id="KW-0862">Zinc</keyword>
<evidence type="ECO:0000313" key="17">
    <source>
        <dbReference type="EMBL" id="CZS90899.1"/>
    </source>
</evidence>
<keyword evidence="6" id="KW-0645">Protease</keyword>
<keyword evidence="12" id="KW-0482">Metalloprotease</keyword>
<keyword evidence="13" id="KW-0865">Zymogen</keyword>
<keyword evidence="18" id="KW-1185">Reference proteome</keyword>
<dbReference type="PANTHER" id="PTHR11705:SF143">
    <property type="entry name" value="SLL0236 PROTEIN"/>
    <property type="match status" value="1"/>
</dbReference>
<feature type="active site" description="Proton donor/acceptor" evidence="14">
    <location>
        <position position="397"/>
    </location>
</feature>
<name>A0A1E1JYK3_9HELO</name>
<dbReference type="GO" id="GO:0008270">
    <property type="term" value="F:zinc ion binding"/>
    <property type="evidence" value="ECO:0007669"/>
    <property type="project" value="InterPro"/>
</dbReference>
<feature type="chain" id="PRO_5009445406" evidence="15">
    <location>
        <begin position="18"/>
        <end position="432"/>
    </location>
</feature>
<proteinExistence type="inferred from homology"/>
<comment type="subcellular location">
    <subcellularLocation>
        <location evidence="3">Secreted</location>
    </subcellularLocation>
</comment>
<dbReference type="GO" id="GO:0005576">
    <property type="term" value="C:extracellular region"/>
    <property type="evidence" value="ECO:0007669"/>
    <property type="project" value="UniProtKB-SubCell"/>
</dbReference>
<dbReference type="SUPFAM" id="SSF53187">
    <property type="entry name" value="Zn-dependent exopeptidases"/>
    <property type="match status" value="1"/>
</dbReference>
<evidence type="ECO:0000256" key="11">
    <source>
        <dbReference type="ARBA" id="ARBA00023026"/>
    </source>
</evidence>
<accession>A0A1E1JYK3</accession>
<feature type="domain" description="Peptidase M14" evidence="16">
    <location>
        <begin position="118"/>
        <end position="431"/>
    </location>
</feature>
<keyword evidence="7" id="KW-0479">Metal-binding</keyword>
<evidence type="ECO:0000256" key="4">
    <source>
        <dbReference type="ARBA" id="ARBA00005988"/>
    </source>
</evidence>
<gene>
    <name evidence="17" type="ORF">RAG0_01776</name>
</gene>
<dbReference type="InterPro" id="IPR000834">
    <property type="entry name" value="Peptidase_M14"/>
</dbReference>
<dbReference type="CDD" id="cd03860">
    <property type="entry name" value="M14_CP_A-B_like"/>
    <property type="match status" value="1"/>
</dbReference>
<dbReference type="Gene3D" id="3.40.630.10">
    <property type="entry name" value="Zn peptidases"/>
    <property type="match status" value="1"/>
</dbReference>
<dbReference type="AlphaFoldDB" id="A0A1E1JYK3"/>
<evidence type="ECO:0000256" key="2">
    <source>
        <dbReference type="ARBA" id="ARBA00003091"/>
    </source>
</evidence>